<name>A0A151APF3_9CLOT</name>
<evidence type="ECO:0000259" key="6">
    <source>
        <dbReference type="PROSITE" id="PS51350"/>
    </source>
</evidence>
<comment type="function">
    <text evidence="1">General (non sugar-specific) component of the phosphoenolpyruvate-dependent sugar phosphotransferase system (sugar PTS). This major carbohydrate active-transport system catalyzes the phosphorylation of incoming sugar substrates concomitantly with their translocation across the cell membrane. The phosphoryl group from phosphoenolpyruvate (PEP) is transferred to the phosphoryl carrier protein HPr by enzyme I. Phospho-HPr then transfers it to the PTS EIIA domain.</text>
</comment>
<evidence type="ECO:0000313" key="8">
    <source>
        <dbReference type="Proteomes" id="UP000075374"/>
    </source>
</evidence>
<evidence type="ECO:0000256" key="2">
    <source>
        <dbReference type="ARBA" id="ARBA00004496"/>
    </source>
</evidence>
<dbReference type="Proteomes" id="UP000075374">
    <property type="component" value="Unassembled WGS sequence"/>
</dbReference>
<proteinExistence type="predicted"/>
<evidence type="ECO:0000256" key="5">
    <source>
        <dbReference type="ARBA" id="ARBA00022683"/>
    </source>
</evidence>
<dbReference type="PRINTS" id="PR00107">
    <property type="entry name" value="PHOSPHOCPHPR"/>
</dbReference>
<keyword evidence="8" id="KW-1185">Reference proteome</keyword>
<dbReference type="STRING" id="1121305.CLCOL_10100"/>
<sequence length="88" mass="9258">MVIKSVTITNKSGIHARPASLFIKIAANFKSNITIENGNNKGNAKSLISLLSLAIACGSEVTITADGPDENEAIDALVKLIESKFGEE</sequence>
<evidence type="ECO:0000313" key="7">
    <source>
        <dbReference type="EMBL" id="KYH29277.1"/>
    </source>
</evidence>
<dbReference type="PATRIC" id="fig|1121305.3.peg.1024"/>
<dbReference type="EMBL" id="LTBB01000004">
    <property type="protein sequence ID" value="KYH29277.1"/>
    <property type="molecule type" value="Genomic_DNA"/>
</dbReference>
<keyword evidence="4" id="KW-0963">Cytoplasm</keyword>
<keyword evidence="5" id="KW-0598">Phosphotransferase system</keyword>
<dbReference type="PANTHER" id="PTHR33705:SF2">
    <property type="entry name" value="PHOSPHOCARRIER PROTEIN NPR"/>
    <property type="match status" value="1"/>
</dbReference>
<dbReference type="GO" id="GO:0005737">
    <property type="term" value="C:cytoplasm"/>
    <property type="evidence" value="ECO:0007669"/>
    <property type="project" value="UniProtKB-SubCell"/>
</dbReference>
<dbReference type="PROSITE" id="PS51350">
    <property type="entry name" value="PTS_HPR_DOM"/>
    <property type="match status" value="1"/>
</dbReference>
<dbReference type="GO" id="GO:0009401">
    <property type="term" value="P:phosphoenolpyruvate-dependent sugar phosphotransferase system"/>
    <property type="evidence" value="ECO:0007669"/>
    <property type="project" value="UniProtKB-KW"/>
</dbReference>
<feature type="domain" description="HPr" evidence="6">
    <location>
        <begin position="1"/>
        <end position="88"/>
    </location>
</feature>
<dbReference type="Gene3D" id="3.30.1340.10">
    <property type="entry name" value="HPr-like"/>
    <property type="match status" value="1"/>
</dbReference>
<dbReference type="SUPFAM" id="SSF55594">
    <property type="entry name" value="HPr-like"/>
    <property type="match status" value="1"/>
</dbReference>
<comment type="subcellular location">
    <subcellularLocation>
        <location evidence="2">Cytoplasm</location>
    </subcellularLocation>
</comment>
<dbReference type="InterPro" id="IPR001020">
    <property type="entry name" value="PTS_HPr_His_P_site"/>
</dbReference>
<organism evidence="7 8">
    <name type="scientific">Clostridium colicanis DSM 13634</name>
    <dbReference type="NCBI Taxonomy" id="1121305"/>
    <lineage>
        <taxon>Bacteria</taxon>
        <taxon>Bacillati</taxon>
        <taxon>Bacillota</taxon>
        <taxon>Clostridia</taxon>
        <taxon>Eubacteriales</taxon>
        <taxon>Clostridiaceae</taxon>
        <taxon>Clostridium</taxon>
    </lineage>
</organism>
<dbReference type="InterPro" id="IPR035895">
    <property type="entry name" value="HPr-like_sf"/>
</dbReference>
<dbReference type="PANTHER" id="PTHR33705">
    <property type="entry name" value="PHOSPHOCARRIER PROTEIN HPR"/>
    <property type="match status" value="1"/>
</dbReference>
<dbReference type="PROSITE" id="PS00369">
    <property type="entry name" value="PTS_HPR_HIS"/>
    <property type="match status" value="1"/>
</dbReference>
<dbReference type="AlphaFoldDB" id="A0A151APF3"/>
<dbReference type="Pfam" id="PF00381">
    <property type="entry name" value="PTS-HPr"/>
    <property type="match status" value="1"/>
</dbReference>
<evidence type="ECO:0000256" key="4">
    <source>
        <dbReference type="ARBA" id="ARBA00022490"/>
    </source>
</evidence>
<comment type="caution">
    <text evidence="7">The sequence shown here is derived from an EMBL/GenBank/DDBJ whole genome shotgun (WGS) entry which is preliminary data.</text>
</comment>
<dbReference type="CDD" id="cd00367">
    <property type="entry name" value="PTS-HPr_like"/>
    <property type="match status" value="1"/>
</dbReference>
<dbReference type="NCBIfam" id="TIGR01003">
    <property type="entry name" value="PTS_HPr_family"/>
    <property type="match status" value="1"/>
</dbReference>
<dbReference type="InterPro" id="IPR000032">
    <property type="entry name" value="HPr-like"/>
</dbReference>
<protein>
    <recommendedName>
        <fullName evidence="3">Phosphocarrier protein HPr</fullName>
    </recommendedName>
</protein>
<dbReference type="InterPro" id="IPR050399">
    <property type="entry name" value="HPr"/>
</dbReference>
<accession>A0A151APF3</accession>
<gene>
    <name evidence="7" type="primary">crh</name>
    <name evidence="7" type="ORF">CLCOL_10100</name>
</gene>
<dbReference type="RefSeq" id="WP_061857898.1">
    <property type="nucleotide sequence ID" value="NZ_LTBB01000004.1"/>
</dbReference>
<reference evidence="7 8" key="1">
    <citation type="submission" date="2016-02" db="EMBL/GenBank/DDBJ databases">
        <title>Genome sequence of Clostridium colicanis DSM 13634.</title>
        <authorList>
            <person name="Poehlein A."/>
            <person name="Daniel R."/>
        </authorList>
    </citation>
    <scope>NUCLEOTIDE SEQUENCE [LARGE SCALE GENOMIC DNA]</scope>
    <source>
        <strain evidence="7 8">DSM 13634</strain>
    </source>
</reference>
<evidence type="ECO:0000256" key="1">
    <source>
        <dbReference type="ARBA" id="ARBA00003681"/>
    </source>
</evidence>
<evidence type="ECO:0000256" key="3">
    <source>
        <dbReference type="ARBA" id="ARBA00020422"/>
    </source>
</evidence>